<reference evidence="2 3" key="2">
    <citation type="journal article" date="2014" name="Genome Announc.">
        <title>Draft Genome Sequence of 'Candidatus Phytoplasma asteris' Strain OY-V, an Unculturable Plant-Pathogenic Bacterium.</title>
        <authorList>
            <person name="Kakizawa S."/>
            <person name="Makino A."/>
            <person name="Ishii Y."/>
            <person name="Tamaki H."/>
            <person name="Kamagata Y."/>
        </authorList>
    </citation>
    <scope>NUCLEOTIDE SEQUENCE [LARGE SCALE GENOMIC DNA]</scope>
    <source>
        <strain evidence="2 3">OY-V</strain>
    </source>
</reference>
<feature type="coiled-coil region" evidence="1">
    <location>
        <begin position="135"/>
        <end position="178"/>
    </location>
</feature>
<evidence type="ECO:0000256" key="1">
    <source>
        <dbReference type="SAM" id="Coils"/>
    </source>
</evidence>
<evidence type="ECO:0000313" key="3">
    <source>
        <dbReference type="Proteomes" id="UP000028900"/>
    </source>
</evidence>
<dbReference type="Proteomes" id="UP000028900">
    <property type="component" value="Unassembled WGS sequence"/>
</dbReference>
<dbReference type="EMBL" id="BBIY01000042">
    <property type="protein sequence ID" value="GAK74078.1"/>
    <property type="molecule type" value="Genomic_DNA"/>
</dbReference>
<keyword evidence="1" id="KW-0175">Coiled coil</keyword>
<keyword evidence="3" id="KW-1185">Reference proteome</keyword>
<reference evidence="3" key="1">
    <citation type="journal article" date="2014" name="Genome Announc.">
        <title>Draft Genome Sequence of ''Candidatus Phytoplasma asteris'' Strain OY-V, an Unculturable Plant-Pathogenic Bacterium.</title>
        <authorList>
            <person name="Kakizawa S."/>
            <person name="Makino A."/>
            <person name="Ishii Y."/>
            <person name="Tamaki H."/>
            <person name="Kamagata Y."/>
        </authorList>
    </citation>
    <scope>NUCLEOTIDE SEQUENCE [LARGE SCALE GENOMIC DNA]</scope>
    <source>
        <strain evidence="3">OY-V</strain>
    </source>
</reference>
<proteinExistence type="predicted"/>
<evidence type="ECO:0000313" key="2">
    <source>
        <dbReference type="EMBL" id="GAK74078.1"/>
    </source>
</evidence>
<feature type="non-terminal residue" evidence="2">
    <location>
        <position position="1"/>
    </location>
</feature>
<protein>
    <submittedName>
        <fullName evidence="2">ATP-dependent Zn proteaseputativeFtsH</fullName>
    </submittedName>
</protein>
<keyword evidence="2" id="KW-0378">Hydrolase</keyword>
<sequence>HLKDHEIEGYLKHIITPYQISYHTFLALKEITQLCQGKNLSNRDLTTIIEEAYKKTAKWSQQNPQTHEVMLPSDIEEVLQLKLKTKPDHQQVKQRRAACENQYAQWREGILRYLDKPKDETKIECRYTFDGLNGINYYNRRYSQIQTELNNINQQLTKIHQENKIPQLEQELIALNQTPDKYEQTIKDKNQEIIDIKNKLKTLPTQEERLRKELKLVENRRETQKEPSNLVCYIKDRHPFDRWNKKGYTYNHTTLDGFDDASFYTEDESYLHYYINFEKQQHKGPGGNYLILKYKGPKHILDDDKDYYLGRARVDDANFKLTNFNLHFNPARKTLSLYQNQHHDVPQKNN</sequence>
<dbReference type="GO" id="GO:0006508">
    <property type="term" value="P:proteolysis"/>
    <property type="evidence" value="ECO:0007669"/>
    <property type="project" value="UniProtKB-KW"/>
</dbReference>
<accession>A0ABQ0J389</accession>
<comment type="caution">
    <text evidence="2">The sequence shown here is derived from an EMBL/GenBank/DDBJ whole genome shotgun (WGS) entry which is preliminary data.</text>
</comment>
<name>A0ABQ0J389_9MOLU</name>
<gene>
    <name evidence="2" type="primary">hflB</name>
    <name evidence="2" type="ORF">OYV_05660</name>
</gene>
<organism evidence="2 3">
    <name type="scientific">'Chrysanthemum coronarium' phytoplasma</name>
    <dbReference type="NCBI Taxonomy" id="1520703"/>
    <lineage>
        <taxon>Bacteria</taxon>
        <taxon>Bacillati</taxon>
        <taxon>Mycoplasmatota</taxon>
        <taxon>Mollicutes</taxon>
        <taxon>Acholeplasmatales</taxon>
        <taxon>Acholeplasmataceae</taxon>
        <taxon>Candidatus Phytoplasma</taxon>
        <taxon>16SrI (Aster yellows group)</taxon>
    </lineage>
</organism>
<dbReference type="GO" id="GO:0008233">
    <property type="term" value="F:peptidase activity"/>
    <property type="evidence" value="ECO:0007669"/>
    <property type="project" value="UniProtKB-KW"/>
</dbReference>
<keyword evidence="2" id="KW-0645">Protease</keyword>